<evidence type="ECO:0000313" key="3">
    <source>
        <dbReference type="Proteomes" id="UP001321492"/>
    </source>
</evidence>
<accession>A0ABT7AJJ5</accession>
<feature type="chain" id="PRO_5045998054" description="Secreted protein" evidence="1">
    <location>
        <begin position="22"/>
        <end position="102"/>
    </location>
</feature>
<proteinExistence type="predicted"/>
<evidence type="ECO:0008006" key="4">
    <source>
        <dbReference type="Google" id="ProtNLM"/>
    </source>
</evidence>
<name>A0ABT7AJJ5_9HYPH</name>
<organism evidence="2 3">
    <name type="scientific">Chelatococcus albus</name>
    <dbReference type="NCBI Taxonomy" id="3047466"/>
    <lineage>
        <taxon>Bacteria</taxon>
        <taxon>Pseudomonadati</taxon>
        <taxon>Pseudomonadota</taxon>
        <taxon>Alphaproteobacteria</taxon>
        <taxon>Hyphomicrobiales</taxon>
        <taxon>Chelatococcaceae</taxon>
        <taxon>Chelatococcus</taxon>
    </lineage>
</organism>
<dbReference type="Proteomes" id="UP001321492">
    <property type="component" value="Unassembled WGS sequence"/>
</dbReference>
<keyword evidence="3" id="KW-1185">Reference proteome</keyword>
<sequence>MRISVLSLGLVAALVATAVHAQSRPYAPRMSCRAVAGLVAARGAVVISTGPTTYDRYVRDRRFCEITEVTQPAWVPTADSPQCFIGYTCKEAETEDFFPRWR</sequence>
<comment type="caution">
    <text evidence="2">The sequence shown here is derived from an EMBL/GenBank/DDBJ whole genome shotgun (WGS) entry which is preliminary data.</text>
</comment>
<reference evidence="2 3" key="1">
    <citation type="submission" date="2023-05" db="EMBL/GenBank/DDBJ databases">
        <title>Chelatococcus sp. nov., a moderately thermophilic bacterium isolated from hot spring microbial mat.</title>
        <authorList>
            <person name="Hu C.-J."/>
            <person name="Li W.-J."/>
        </authorList>
    </citation>
    <scope>NUCLEOTIDE SEQUENCE [LARGE SCALE GENOMIC DNA]</scope>
    <source>
        <strain evidence="2 3">SYSU G07232</strain>
    </source>
</reference>
<keyword evidence="1" id="KW-0732">Signal</keyword>
<gene>
    <name evidence="2" type="ORF">QNA08_15020</name>
</gene>
<protein>
    <recommendedName>
        <fullName evidence="4">Secreted protein</fullName>
    </recommendedName>
</protein>
<evidence type="ECO:0000313" key="2">
    <source>
        <dbReference type="EMBL" id="MDJ1159546.1"/>
    </source>
</evidence>
<dbReference type="EMBL" id="JASJEV010000010">
    <property type="protein sequence ID" value="MDJ1159546.1"/>
    <property type="molecule type" value="Genomic_DNA"/>
</dbReference>
<feature type="signal peptide" evidence="1">
    <location>
        <begin position="1"/>
        <end position="21"/>
    </location>
</feature>
<evidence type="ECO:0000256" key="1">
    <source>
        <dbReference type="SAM" id="SignalP"/>
    </source>
</evidence>
<dbReference type="RefSeq" id="WP_283741544.1">
    <property type="nucleotide sequence ID" value="NZ_JASJEV010000010.1"/>
</dbReference>